<dbReference type="PATRIC" id="fig|1365250.3.peg.1912"/>
<evidence type="ECO:0000259" key="1">
    <source>
        <dbReference type="Pfam" id="PF00656"/>
    </source>
</evidence>
<dbReference type="Proteomes" id="UP000076643">
    <property type="component" value="Unassembled WGS sequence"/>
</dbReference>
<dbReference type="InterPro" id="IPR011600">
    <property type="entry name" value="Pept_C14_caspase"/>
</dbReference>
<dbReference type="Pfam" id="PF00656">
    <property type="entry name" value="Peptidase_C14"/>
    <property type="match status" value="1"/>
</dbReference>
<feature type="domain" description="Peptidase C14 caspase" evidence="1">
    <location>
        <begin position="15"/>
        <end position="242"/>
    </location>
</feature>
<dbReference type="EMBL" id="AUYB01000098">
    <property type="protein sequence ID" value="KZN39751.1"/>
    <property type="molecule type" value="Genomic_DNA"/>
</dbReference>
<dbReference type="InterPro" id="IPR050452">
    <property type="entry name" value="Metacaspase"/>
</dbReference>
<reference evidence="2 3" key="1">
    <citation type="submission" date="2013-07" db="EMBL/GenBank/DDBJ databases">
        <title>Comparative Genomic and Metabolomic Analysis of Twelve Strains of Pseudoalteromonas luteoviolacea.</title>
        <authorList>
            <person name="Vynne N.G."/>
            <person name="Mansson M."/>
            <person name="Gram L."/>
        </authorList>
    </citation>
    <scope>NUCLEOTIDE SEQUENCE [LARGE SCALE GENOMIC DNA]</scope>
    <source>
        <strain evidence="2 3">DSM 6061</strain>
    </source>
</reference>
<dbReference type="GO" id="GO:0005737">
    <property type="term" value="C:cytoplasm"/>
    <property type="evidence" value="ECO:0007669"/>
    <property type="project" value="TreeGrafter"/>
</dbReference>
<dbReference type="InterPro" id="IPR029030">
    <property type="entry name" value="Caspase-like_dom_sf"/>
</dbReference>
<accession>A0A161ZZ74</accession>
<dbReference type="GO" id="GO:0004197">
    <property type="term" value="F:cysteine-type endopeptidase activity"/>
    <property type="evidence" value="ECO:0007669"/>
    <property type="project" value="InterPro"/>
</dbReference>
<proteinExistence type="predicted"/>
<dbReference type="AlphaFoldDB" id="A0A161ZZ74"/>
<dbReference type="GO" id="GO:0006508">
    <property type="term" value="P:proteolysis"/>
    <property type="evidence" value="ECO:0007669"/>
    <property type="project" value="InterPro"/>
</dbReference>
<protein>
    <recommendedName>
        <fullName evidence="1">Peptidase C14 caspase domain-containing protein</fullName>
    </recommendedName>
</protein>
<evidence type="ECO:0000313" key="3">
    <source>
        <dbReference type="Proteomes" id="UP000076643"/>
    </source>
</evidence>
<sequence>MRDLKYILQQKYETSRALVIGINQYANASPLGYAVSDADEVRKILIDELGFEDQNVSYLADQDATKSNILKSFLRFTKDDVKVDDRLFVFFAGHGHTKAGIKGEVGYLVPFDADMNDYSTFIRWDELTRNAELIRAKHILFVMDACYGGLAVHRDLRPGSSRFLRDMYQRFSRQVITAGKANEVVADAGGPLPNHSIFTGHFIEGIRGKAANEYGVITASGLMAYVYSKVANDIKSEQTPHYGQFDGDGDFIVTMPVSENTKDDETRDTDELITIPYVDEIRTSKTTDEKIEYTKELISSVNSQIKLHDFAIEEVRRFLSATSEDSFATSVSFSNDELLERISSYELHTKDLSMILACLSYWASEEQLGSLTKIISRSCDRLLESRGGGG</sequence>
<gene>
    <name evidence="2" type="ORF">N475_13405</name>
</gene>
<name>A0A161ZZ74_9GAMM</name>
<keyword evidence="3" id="KW-1185">Reference proteome</keyword>
<dbReference type="Gene3D" id="3.40.50.1460">
    <property type="match status" value="1"/>
</dbReference>
<comment type="caution">
    <text evidence="2">The sequence shown here is derived from an EMBL/GenBank/DDBJ whole genome shotgun (WGS) entry which is preliminary data.</text>
</comment>
<dbReference type="SUPFAM" id="SSF52129">
    <property type="entry name" value="Caspase-like"/>
    <property type="match status" value="1"/>
</dbReference>
<organism evidence="2 3">
    <name type="scientific">Pseudoalteromonas luteoviolacea DSM 6061</name>
    <dbReference type="NCBI Taxonomy" id="1365250"/>
    <lineage>
        <taxon>Bacteria</taxon>
        <taxon>Pseudomonadati</taxon>
        <taxon>Pseudomonadota</taxon>
        <taxon>Gammaproteobacteria</taxon>
        <taxon>Alteromonadales</taxon>
        <taxon>Pseudoalteromonadaceae</taxon>
        <taxon>Pseudoalteromonas</taxon>
    </lineage>
</organism>
<dbReference type="PANTHER" id="PTHR48104:SF30">
    <property type="entry name" value="METACASPASE-1"/>
    <property type="match status" value="1"/>
</dbReference>
<dbReference type="RefSeq" id="WP_211270609.1">
    <property type="nucleotide sequence ID" value="NZ_AUYB01000098.1"/>
</dbReference>
<dbReference type="PANTHER" id="PTHR48104">
    <property type="entry name" value="METACASPASE-4"/>
    <property type="match status" value="1"/>
</dbReference>
<evidence type="ECO:0000313" key="2">
    <source>
        <dbReference type="EMBL" id="KZN39751.1"/>
    </source>
</evidence>